<organism evidence="1 2">
    <name type="scientific">Pseudobacteriovorax antillogorgiicola</name>
    <dbReference type="NCBI Taxonomy" id="1513793"/>
    <lineage>
        <taxon>Bacteria</taxon>
        <taxon>Pseudomonadati</taxon>
        <taxon>Bdellovibrionota</taxon>
        <taxon>Oligoflexia</taxon>
        <taxon>Oligoflexales</taxon>
        <taxon>Pseudobacteriovoracaceae</taxon>
        <taxon>Pseudobacteriovorax</taxon>
    </lineage>
</organism>
<proteinExistence type="predicted"/>
<name>A0A1Y6BM01_9BACT</name>
<accession>A0A1Y6BM01</accession>
<dbReference type="OrthoDB" id="5312546at2"/>
<dbReference type="STRING" id="1513793.SAMN06296036_106199"/>
<reference evidence="2" key="1">
    <citation type="submission" date="2017-04" db="EMBL/GenBank/DDBJ databases">
        <authorList>
            <person name="Varghese N."/>
            <person name="Submissions S."/>
        </authorList>
    </citation>
    <scope>NUCLEOTIDE SEQUENCE [LARGE SCALE GENOMIC DNA]</scope>
    <source>
        <strain evidence="2">RKEM611</strain>
    </source>
</reference>
<gene>
    <name evidence="1" type="ORF">SAMN06296036_106199</name>
</gene>
<dbReference type="RefSeq" id="WP_132317757.1">
    <property type="nucleotide sequence ID" value="NZ_FWZT01000006.1"/>
</dbReference>
<evidence type="ECO:0000313" key="2">
    <source>
        <dbReference type="Proteomes" id="UP000192907"/>
    </source>
</evidence>
<keyword evidence="2" id="KW-1185">Reference proteome</keyword>
<dbReference type="Proteomes" id="UP000192907">
    <property type="component" value="Unassembled WGS sequence"/>
</dbReference>
<protein>
    <submittedName>
        <fullName evidence="1">Uncharacterized protein</fullName>
    </submittedName>
</protein>
<sequence>MKIVILILLGLTLSQCTKKNENQESQESLDAVLGDYQDDDKDFLDTGDAVRPADEEIDEVNPLNQCGFPDLSDTEALFFDQTLVYQYRRNFFGGLAHVYIDIDAKVRLGSSQVRSFFDFSLDVLGTGATDLVTGEVIADTSIVTTGASEQAEDFRGKVDSEAFPLRSNFDPEWKDILCTLPGSDYLVSTLGGYRTEVRFEPGYPAAMSPAADPERYDEEIGDFRAFTEIKATVISTNNPNLVEGKTYIGSVLVEKIEPKVTTPQGVAVESDRAYRMSYRFGTEEETRGLGLLIWAETYINHETREYSALKANMGSQSEINFFLPE</sequence>
<dbReference type="EMBL" id="FWZT01000006">
    <property type="protein sequence ID" value="SMF18729.1"/>
    <property type="molecule type" value="Genomic_DNA"/>
</dbReference>
<dbReference type="AlphaFoldDB" id="A0A1Y6BM01"/>
<evidence type="ECO:0000313" key="1">
    <source>
        <dbReference type="EMBL" id="SMF18729.1"/>
    </source>
</evidence>